<dbReference type="RefSeq" id="WP_137337124.1">
    <property type="nucleotide sequence ID" value="NZ_CP040078.1"/>
</dbReference>
<gene>
    <name evidence="1" type="ORF">FAZ95_36020</name>
</gene>
<protein>
    <submittedName>
        <fullName evidence="1">Uncharacterized protein</fullName>
    </submittedName>
</protein>
<reference evidence="1 2" key="1">
    <citation type="submission" date="2019-05" db="EMBL/GenBank/DDBJ databases">
        <title>Burkholderia sp. DHOD12, isolated from subtropical forest soil.</title>
        <authorList>
            <person name="Gao Z.-H."/>
            <person name="Qiu L.-H."/>
        </authorList>
    </citation>
    <scope>NUCLEOTIDE SEQUENCE [LARGE SCALE GENOMIC DNA]</scope>
    <source>
        <strain evidence="1 2">DHOD12</strain>
    </source>
</reference>
<proteinExistence type="predicted"/>
<dbReference type="Proteomes" id="UP000298656">
    <property type="component" value="Chromosome 2"/>
</dbReference>
<dbReference type="EMBL" id="CP040078">
    <property type="protein sequence ID" value="QCP54357.1"/>
    <property type="molecule type" value="Genomic_DNA"/>
</dbReference>
<organism evidence="1 2">
    <name type="scientific">Trinickia violacea</name>
    <dbReference type="NCBI Taxonomy" id="2571746"/>
    <lineage>
        <taxon>Bacteria</taxon>
        <taxon>Pseudomonadati</taxon>
        <taxon>Pseudomonadota</taxon>
        <taxon>Betaproteobacteria</taxon>
        <taxon>Burkholderiales</taxon>
        <taxon>Burkholderiaceae</taxon>
        <taxon>Trinickia</taxon>
    </lineage>
</organism>
<name>A0A4P8J0R9_9BURK</name>
<evidence type="ECO:0000313" key="1">
    <source>
        <dbReference type="EMBL" id="QCP54357.1"/>
    </source>
</evidence>
<sequence length="152" mass="16844">MNSKISSHIRGLLFKVITNCSDLEIVEIAADEKGIAVFPRADAAFVDSAFIDGRWTDRLFQEDWVRRYGPGALAHAFGDAGEDLEALALSPAHDDETYNSALEEKMADAQWLSDTATRCRASMLSPGDLERSVDSVVDFWMATLEEQENNTL</sequence>
<keyword evidence="2" id="KW-1185">Reference proteome</keyword>
<evidence type="ECO:0000313" key="2">
    <source>
        <dbReference type="Proteomes" id="UP000298656"/>
    </source>
</evidence>
<accession>A0A4P8J0R9</accession>
<dbReference type="KEGG" id="tvl:FAZ95_36020"/>
<dbReference type="AlphaFoldDB" id="A0A4P8J0R9"/>
<dbReference type="OrthoDB" id="9780152at2"/>